<feature type="transmembrane region" description="Helical" evidence="1">
    <location>
        <begin position="300"/>
        <end position="317"/>
    </location>
</feature>
<reference evidence="2" key="1">
    <citation type="submission" date="2018-01" db="EMBL/GenBank/DDBJ databases">
        <title>Genomic characterization of Leptospira inadai serogroup Lyme isolated from captured rat in Brazil and comparative analysis with human reference strain.</title>
        <authorList>
            <person name="Moreno L.Z."/>
            <person name="Loureiro A.P."/>
            <person name="Miraglia F."/>
            <person name="Kremer F.S."/>
            <person name="Eslabao M.R."/>
            <person name="Dellagostin O.A."/>
            <person name="Lilenbaum W."/>
            <person name="Moreno A.M."/>
        </authorList>
    </citation>
    <scope>NUCLEOTIDE SEQUENCE [LARGE SCALE GENOMIC DNA]</scope>
    <source>
        <strain evidence="2">M34/99</strain>
    </source>
</reference>
<comment type="caution">
    <text evidence="2">The sequence shown here is derived from an EMBL/GenBank/DDBJ whole genome shotgun (WGS) entry which is preliminary data.</text>
</comment>
<keyword evidence="1" id="KW-1133">Transmembrane helix</keyword>
<dbReference type="Proteomes" id="UP000094669">
    <property type="component" value="Unassembled WGS sequence"/>
</dbReference>
<keyword evidence="1" id="KW-0812">Transmembrane</keyword>
<name>A0ABX4YKH7_9LEPT</name>
<gene>
    <name evidence="2" type="ORF">BES34_007095</name>
</gene>
<keyword evidence="1" id="KW-0472">Membrane</keyword>
<dbReference type="RefSeq" id="WP_010418590.1">
    <property type="nucleotide sequence ID" value="NZ_MCRM02000005.1"/>
</dbReference>
<keyword evidence="2" id="KW-0808">Transferase</keyword>
<evidence type="ECO:0000313" key="3">
    <source>
        <dbReference type="Proteomes" id="UP000094669"/>
    </source>
</evidence>
<feature type="transmembrane region" description="Helical" evidence="1">
    <location>
        <begin position="94"/>
        <end position="125"/>
    </location>
</feature>
<evidence type="ECO:0000256" key="1">
    <source>
        <dbReference type="SAM" id="Phobius"/>
    </source>
</evidence>
<protein>
    <submittedName>
        <fullName evidence="2">Dolichyl-phosphate-mannose--protein mannosyltransferase</fullName>
    </submittedName>
</protein>
<accession>A0ABX4YKH7</accession>
<organism evidence="2 3">
    <name type="scientific">Leptospira inadai serovar Lyme</name>
    <dbReference type="NCBI Taxonomy" id="293084"/>
    <lineage>
        <taxon>Bacteria</taxon>
        <taxon>Pseudomonadati</taxon>
        <taxon>Spirochaetota</taxon>
        <taxon>Spirochaetia</taxon>
        <taxon>Leptospirales</taxon>
        <taxon>Leptospiraceae</taxon>
        <taxon>Leptospira</taxon>
    </lineage>
</organism>
<feature type="transmembrane region" description="Helical" evidence="1">
    <location>
        <begin position="175"/>
        <end position="205"/>
    </location>
</feature>
<dbReference type="GO" id="GO:0016757">
    <property type="term" value="F:glycosyltransferase activity"/>
    <property type="evidence" value="ECO:0007669"/>
    <property type="project" value="UniProtKB-KW"/>
</dbReference>
<feature type="transmembrane region" description="Helical" evidence="1">
    <location>
        <begin position="382"/>
        <end position="400"/>
    </location>
</feature>
<evidence type="ECO:0000313" key="2">
    <source>
        <dbReference type="EMBL" id="PNV75790.1"/>
    </source>
</evidence>
<keyword evidence="2" id="KW-0328">Glycosyltransferase</keyword>
<keyword evidence="3" id="KW-1185">Reference proteome</keyword>
<proteinExistence type="predicted"/>
<dbReference type="EMBL" id="MCRM02000005">
    <property type="protein sequence ID" value="PNV75790.1"/>
    <property type="molecule type" value="Genomic_DNA"/>
</dbReference>
<sequence length="557" mass="64166">MKTQKIRLLLLFISVGIAIGFAANLLEFYSSFLRWPAYLSLDASQLRIESVLLGTGKLPYLEFYSFNLPGTHWTNLLLLRIFGTSDFGIRLSELVWILICAGLLCIFLYRSSGFVSAIVGGFLFLMLPEEAAPYGSFQRETIFLLPLFLLWNLLLPQKGEDTSVREEYSRLFRRLPILVAVSIFSAMIKPFFLLFPIILIGERYYSFIMQFRKLGQRPPRFSKKEYISILISCFAGVSVLILLFWPILASGKAISILDALVSNIQTHNRLFRTPSWESSILSLVSFSVSDFLIPLSNARDGKLGGYFLLVLFLFIFTKKYREVPLLLPSLLAGFLTYWIQIRGFHYYLIPTWVILQCMAAILVGGAYSTFIKFLSDKESTRITTVFFSIFLFCGILYCNFKKQNISLRLYKGNGLVGPRLAQGWQPLRLYEELDRIVPELRSEKKTISYVPMDSATFSLAAILRYGLGFDSYFTLDYGLWVDSDQKEELRKKFLSEMDRFQFDLIVIADEPINRGFMAKKDRWPEFSERLKRNYDSISAFSDVTGVAFEIFRKKKIL</sequence>
<feature type="transmembrane region" description="Helical" evidence="1">
    <location>
        <begin position="226"/>
        <end position="248"/>
    </location>
</feature>
<feature type="transmembrane region" description="Helical" evidence="1">
    <location>
        <begin position="346"/>
        <end position="370"/>
    </location>
</feature>